<dbReference type="EMBL" id="KZ270030">
    <property type="protein sequence ID" value="OZC07510.1"/>
    <property type="molecule type" value="Genomic_DNA"/>
</dbReference>
<protein>
    <recommendedName>
        <fullName evidence="1">Peptidase M41 domain-containing protein</fullName>
    </recommendedName>
</protein>
<dbReference type="GO" id="GO:0006508">
    <property type="term" value="P:proteolysis"/>
    <property type="evidence" value="ECO:0007669"/>
    <property type="project" value="InterPro"/>
</dbReference>
<reference evidence="2 3" key="1">
    <citation type="submission" date="2015-12" db="EMBL/GenBank/DDBJ databases">
        <title>Draft genome of the nematode, Onchocerca flexuosa.</title>
        <authorList>
            <person name="Mitreva M."/>
        </authorList>
    </citation>
    <scope>NUCLEOTIDE SEQUENCE [LARGE SCALE GENOMIC DNA]</scope>
    <source>
        <strain evidence="2">Red Deer</strain>
    </source>
</reference>
<feature type="domain" description="Peptidase M41" evidence="1">
    <location>
        <begin position="1"/>
        <end position="45"/>
    </location>
</feature>
<organism evidence="2 3">
    <name type="scientific">Onchocerca flexuosa</name>
    <dbReference type="NCBI Taxonomy" id="387005"/>
    <lineage>
        <taxon>Eukaryota</taxon>
        <taxon>Metazoa</taxon>
        <taxon>Ecdysozoa</taxon>
        <taxon>Nematoda</taxon>
        <taxon>Chromadorea</taxon>
        <taxon>Rhabditida</taxon>
        <taxon>Spirurina</taxon>
        <taxon>Spiruromorpha</taxon>
        <taxon>Filarioidea</taxon>
        <taxon>Onchocercidae</taxon>
        <taxon>Onchocerca</taxon>
    </lineage>
</organism>
<dbReference type="Gene3D" id="1.20.58.760">
    <property type="entry name" value="Peptidase M41"/>
    <property type="match status" value="1"/>
</dbReference>
<evidence type="ECO:0000313" key="3">
    <source>
        <dbReference type="Proteomes" id="UP000242913"/>
    </source>
</evidence>
<accession>A0A238BS55</accession>
<dbReference type="OrthoDB" id="5875607at2759"/>
<evidence type="ECO:0000259" key="1">
    <source>
        <dbReference type="Pfam" id="PF01434"/>
    </source>
</evidence>
<evidence type="ECO:0000313" key="2">
    <source>
        <dbReference type="EMBL" id="OZC07510.1"/>
    </source>
</evidence>
<dbReference type="AlphaFoldDB" id="A0A238BS55"/>
<dbReference type="Proteomes" id="UP000242913">
    <property type="component" value="Unassembled WGS sequence"/>
</dbReference>
<dbReference type="Pfam" id="PF01434">
    <property type="entry name" value="Peptidase_M41"/>
    <property type="match status" value="1"/>
</dbReference>
<sequence>MIADITVAMGGRVAEELVFGYDKVTSDASSDIRQASDLSHAMTRKESSPSYLIRRNLQCLAKLQKRLLSKTAELEEKKPPVGLSYEKTIEWLVRQKLALKNNKKTSLLTELNRINEALKEIKGKYEMRDNESASEEGQKKSLEELIEKLITTSKPPTLSPVEFNSNPRMWSQFISQFEESIHKRTDLTPIQKFIHLLINASEKAVGLAAYARRSSSTTCKSQLIY</sequence>
<dbReference type="GO" id="GO:0004222">
    <property type="term" value="F:metalloendopeptidase activity"/>
    <property type="evidence" value="ECO:0007669"/>
    <property type="project" value="InterPro"/>
</dbReference>
<dbReference type="InterPro" id="IPR000642">
    <property type="entry name" value="Peptidase_M41"/>
</dbReference>
<gene>
    <name evidence="2" type="ORF">X798_05504</name>
</gene>
<dbReference type="GO" id="GO:0005524">
    <property type="term" value="F:ATP binding"/>
    <property type="evidence" value="ECO:0007669"/>
    <property type="project" value="InterPro"/>
</dbReference>
<keyword evidence="3" id="KW-1185">Reference proteome</keyword>
<dbReference type="SUPFAM" id="SSF140990">
    <property type="entry name" value="FtsH protease domain-like"/>
    <property type="match status" value="1"/>
</dbReference>
<name>A0A238BS55_9BILA</name>
<dbReference type="GO" id="GO:0004176">
    <property type="term" value="F:ATP-dependent peptidase activity"/>
    <property type="evidence" value="ECO:0007669"/>
    <property type="project" value="InterPro"/>
</dbReference>
<proteinExistence type="predicted"/>
<dbReference type="InterPro" id="IPR037219">
    <property type="entry name" value="Peptidase_M41-like"/>
</dbReference>